<feature type="region of interest" description="Disordered" evidence="2">
    <location>
        <begin position="1"/>
        <end position="56"/>
    </location>
</feature>
<evidence type="ECO:0000256" key="1">
    <source>
        <dbReference type="SAM" id="Coils"/>
    </source>
</evidence>
<evidence type="ECO:0000313" key="4">
    <source>
        <dbReference type="Proteomes" id="UP000007800"/>
    </source>
</evidence>
<evidence type="ECO:0008006" key="5">
    <source>
        <dbReference type="Google" id="ProtNLM"/>
    </source>
</evidence>
<name>C5LYG3_PERM5</name>
<dbReference type="InterPro" id="IPR035979">
    <property type="entry name" value="RBD_domain_sf"/>
</dbReference>
<dbReference type="AlphaFoldDB" id="C5LYG3"/>
<reference evidence="3 4" key="1">
    <citation type="submission" date="2008-07" db="EMBL/GenBank/DDBJ databases">
        <authorList>
            <person name="El-Sayed N."/>
            <person name="Caler E."/>
            <person name="Inman J."/>
            <person name="Amedeo P."/>
            <person name="Hass B."/>
            <person name="Wortman J."/>
        </authorList>
    </citation>
    <scope>NUCLEOTIDE SEQUENCE [LARGE SCALE GENOMIC DNA]</scope>
    <source>
        <strain evidence="4">ATCC 50983 / TXsc</strain>
    </source>
</reference>
<gene>
    <name evidence="3" type="ORF">Pmar_PMAR002019</name>
</gene>
<organism evidence="4">
    <name type="scientific">Perkinsus marinus (strain ATCC 50983 / TXsc)</name>
    <dbReference type="NCBI Taxonomy" id="423536"/>
    <lineage>
        <taxon>Eukaryota</taxon>
        <taxon>Sar</taxon>
        <taxon>Alveolata</taxon>
        <taxon>Perkinsozoa</taxon>
        <taxon>Perkinsea</taxon>
        <taxon>Perkinsida</taxon>
        <taxon>Perkinsidae</taxon>
        <taxon>Perkinsus</taxon>
    </lineage>
</organism>
<dbReference type="GeneID" id="9040643"/>
<feature type="compositionally biased region" description="Polar residues" evidence="2">
    <location>
        <begin position="1"/>
        <end position="19"/>
    </location>
</feature>
<accession>C5LYG3</accession>
<dbReference type="InterPro" id="IPR012677">
    <property type="entry name" value="Nucleotide-bd_a/b_plait_sf"/>
</dbReference>
<evidence type="ECO:0000256" key="2">
    <source>
        <dbReference type="SAM" id="MobiDB-lite"/>
    </source>
</evidence>
<proteinExistence type="predicted"/>
<feature type="compositionally biased region" description="Polar residues" evidence="2">
    <location>
        <begin position="316"/>
        <end position="335"/>
    </location>
</feature>
<feature type="compositionally biased region" description="Polar residues" evidence="2">
    <location>
        <begin position="40"/>
        <end position="54"/>
    </location>
</feature>
<keyword evidence="4" id="KW-1185">Reference proteome</keyword>
<feature type="region of interest" description="Disordered" evidence="2">
    <location>
        <begin position="92"/>
        <end position="112"/>
    </location>
</feature>
<dbReference type="Gene3D" id="3.30.70.330">
    <property type="match status" value="1"/>
</dbReference>
<dbReference type="GO" id="GO:0003676">
    <property type="term" value="F:nucleic acid binding"/>
    <property type="evidence" value="ECO:0007669"/>
    <property type="project" value="InterPro"/>
</dbReference>
<feature type="region of interest" description="Disordered" evidence="2">
    <location>
        <begin position="310"/>
        <end position="341"/>
    </location>
</feature>
<evidence type="ECO:0000313" key="3">
    <source>
        <dbReference type="EMBL" id="EEQ98201.1"/>
    </source>
</evidence>
<feature type="coiled-coil region" evidence="1">
    <location>
        <begin position="188"/>
        <end position="217"/>
    </location>
</feature>
<dbReference type="Proteomes" id="UP000007800">
    <property type="component" value="Unassembled WGS sequence"/>
</dbReference>
<dbReference type="SUPFAM" id="SSF54928">
    <property type="entry name" value="RNA-binding domain, RBD"/>
    <property type="match status" value="1"/>
</dbReference>
<sequence>MVDNAATVTTGPSVLNNSLDESRLHHSTPPKTYREPKSFVSPTVASTANSSSPRHVNFDNYDDDAMHFDNVVNHEELNDVLNRLLPSLDYLDGVSGEPESDNDGPVGGVPALHHPSLDLSALSDSVFEDYHDDRGRGFSADGEFSYADNFNNGAVAEPHCSGDFGGSTAGDSSGEVVDDMMGKVLSAFVDAQKELEEEREKRRQLELENEVMRLRIRTLSSVGSNPTNSRHGSISYAAALNNGVGSSSPSYGVLSSRSRAMTAAVDTLLPDDASMSEVAPPPPGLLEHQVSAPSRYYGLSSHLGASHGGYSGSWDAPQQQRRSSSGALSYHQPVSPTTPPKMNLLEALQVKTEADEKRVFTVRKVHKLGFKARHILREYFSKYGHVRDVVLLPMRAKPRPGPGGIIRGPRPSSMGFVVMSTPEEVRRVLDVDGVHIVRGWPIEVRPFVRPADQAPATTTKVQQQQHEEGEFYDDFAPLDEFQMRVGRLLRHAASVKRVTRATGVGKDSEKLVQQLRAGGITNGLHGRPKLQEANSMVGKSWRSWRDPNEVARVLRALVGSYRDEGSTPDPAMCLDMLAYLEEHMSEITDLPGLVHSVGFISTPVGVLQDVELCAARDKFLEKAFDRLKRRHSNQWKRMDLPLVAAVKNYRPQYRGFIMAVLDTAARELEVEYGRQHSNLADSLTRLPVFLHAYAVTGGSGHAVLNVSVNILSDYMNQVPFWVLTHSTSHLATIGAHESSSDLLKGFFWQLKRLECTEMAELAREIFAFYTALWRLNQALQEEDTEAMRRWIEWKLKDIITAEDRLCFDGFALENLCVLLSTTKLEAAELLEVLNRRVVDEDIGALSPPALIQCLR</sequence>
<dbReference type="RefSeq" id="XP_002765484.1">
    <property type="nucleotide sequence ID" value="XM_002765438.1"/>
</dbReference>
<dbReference type="EMBL" id="GG686808">
    <property type="protein sequence ID" value="EEQ98201.1"/>
    <property type="molecule type" value="Genomic_DNA"/>
</dbReference>
<dbReference type="OrthoDB" id="441775at2759"/>
<protein>
    <recommendedName>
        <fullName evidence="5">RRM domain-containing protein</fullName>
    </recommendedName>
</protein>
<dbReference type="InParanoid" id="C5LYG3"/>
<keyword evidence="1" id="KW-0175">Coiled coil</keyword>